<proteinExistence type="predicted"/>
<evidence type="ECO:0000256" key="7">
    <source>
        <dbReference type="SAM" id="MobiDB-lite"/>
    </source>
</evidence>
<evidence type="ECO:0000256" key="4">
    <source>
        <dbReference type="ARBA" id="ARBA00023186"/>
    </source>
</evidence>
<dbReference type="Gene3D" id="1.20.58.380">
    <property type="entry name" value="Flagellar protein flit"/>
    <property type="match status" value="1"/>
</dbReference>
<feature type="compositionally biased region" description="Polar residues" evidence="7">
    <location>
        <begin position="107"/>
        <end position="117"/>
    </location>
</feature>
<dbReference type="GO" id="GO:0044781">
    <property type="term" value="P:bacterial-type flagellum organization"/>
    <property type="evidence" value="ECO:0007669"/>
    <property type="project" value="UniProtKB-KW"/>
</dbReference>
<dbReference type="EMBL" id="CP140151">
    <property type="protein sequence ID" value="WQH09284.1"/>
    <property type="molecule type" value="Genomic_DNA"/>
</dbReference>
<gene>
    <name evidence="9" type="primary">fliT</name>
    <name evidence="8" type="ORF">SAMN05421509_11247</name>
    <name evidence="9" type="ORF">SR908_01060</name>
</gene>
<evidence type="ECO:0000256" key="1">
    <source>
        <dbReference type="ARBA" id="ARBA00004514"/>
    </source>
</evidence>
<evidence type="ECO:0000313" key="10">
    <source>
        <dbReference type="Proteomes" id="UP000219023"/>
    </source>
</evidence>
<keyword evidence="4" id="KW-0143">Chaperone</keyword>
<keyword evidence="8" id="KW-0966">Cell projection</keyword>
<reference evidence="9 11" key="2">
    <citation type="submission" date="2023-11" db="EMBL/GenBank/DDBJ databases">
        <title>MicrobeMod: A computational toolkit for identifying prokaryotic methylation and restriction-modification with nanopore sequencing.</title>
        <authorList>
            <person name="Crits-Christoph A."/>
            <person name="Kang S.C."/>
            <person name="Lee H."/>
            <person name="Ostrov N."/>
        </authorList>
    </citation>
    <scope>NUCLEOTIDE SEQUENCE [LARGE SCALE GENOMIC DNA]</scope>
    <source>
        <strain evidence="9 11">ATCC 43984</strain>
    </source>
</reference>
<dbReference type="EMBL" id="OBQJ01000012">
    <property type="protein sequence ID" value="SOC58072.1"/>
    <property type="molecule type" value="Genomic_DNA"/>
</dbReference>
<comment type="subcellular location">
    <subcellularLocation>
        <location evidence="1">Cytoplasm</location>
        <location evidence="1">Cytosol</location>
    </subcellularLocation>
</comment>
<evidence type="ECO:0000256" key="5">
    <source>
        <dbReference type="ARBA" id="ARBA00093797"/>
    </source>
</evidence>
<accession>A0A285VVM6</accession>
<protein>
    <recommendedName>
        <fullName evidence="5">Flagellar protein FliT</fullName>
    </recommendedName>
</protein>
<keyword evidence="8" id="KW-0282">Flagellum</keyword>
<feature type="coiled-coil region" evidence="6">
    <location>
        <begin position="1"/>
        <end position="28"/>
    </location>
</feature>
<dbReference type="Proteomes" id="UP000219023">
    <property type="component" value="Unassembled WGS sequence"/>
</dbReference>
<dbReference type="Pfam" id="PF05400">
    <property type="entry name" value="FliT"/>
    <property type="match status" value="1"/>
</dbReference>
<dbReference type="AlphaFoldDB" id="A0A285VVM6"/>
<name>A0A285VVM6_9GAMM</name>
<keyword evidence="6" id="KW-0175">Coiled coil</keyword>
<evidence type="ECO:0000313" key="9">
    <source>
        <dbReference type="EMBL" id="WQH09284.1"/>
    </source>
</evidence>
<evidence type="ECO:0000313" key="11">
    <source>
        <dbReference type="Proteomes" id="UP001321908"/>
    </source>
</evidence>
<dbReference type="Proteomes" id="UP001321908">
    <property type="component" value="Chromosome"/>
</dbReference>
<evidence type="ECO:0000313" key="8">
    <source>
        <dbReference type="EMBL" id="SOC58072.1"/>
    </source>
</evidence>
<keyword evidence="8" id="KW-0969">Cilium</keyword>
<dbReference type="InterPro" id="IPR008622">
    <property type="entry name" value="FliT"/>
</dbReference>
<keyword evidence="3" id="KW-1005">Bacterial flagellum biogenesis</keyword>
<evidence type="ECO:0000256" key="6">
    <source>
        <dbReference type="SAM" id="Coils"/>
    </source>
</evidence>
<evidence type="ECO:0000256" key="3">
    <source>
        <dbReference type="ARBA" id="ARBA00022795"/>
    </source>
</evidence>
<organism evidence="8 10">
    <name type="scientific">Chromohalobacter canadensis</name>
    <dbReference type="NCBI Taxonomy" id="141389"/>
    <lineage>
        <taxon>Bacteria</taxon>
        <taxon>Pseudomonadati</taxon>
        <taxon>Pseudomonadota</taxon>
        <taxon>Gammaproteobacteria</taxon>
        <taxon>Oceanospirillales</taxon>
        <taxon>Halomonadaceae</taxon>
        <taxon>Chromohalobacter</taxon>
    </lineage>
</organism>
<sequence>MSNASERLDIYENMLERSRAMLENARHQEWDALIQQRARYVADVEALRRAPQGEQLNAQERQYCARMIEEILEHDRAIRDQLDARCEELTQLIGSSRRQQALVRAYNQGQGMLSQRTRPSRGTEGHT</sequence>
<keyword evidence="2" id="KW-0963">Cytoplasm</keyword>
<evidence type="ECO:0000256" key="2">
    <source>
        <dbReference type="ARBA" id="ARBA00022490"/>
    </source>
</evidence>
<feature type="region of interest" description="Disordered" evidence="7">
    <location>
        <begin position="107"/>
        <end position="127"/>
    </location>
</feature>
<dbReference type="RefSeq" id="WP_179703122.1">
    <property type="nucleotide sequence ID" value="NZ_CP140151.1"/>
</dbReference>
<keyword evidence="11" id="KW-1185">Reference proteome</keyword>
<reference evidence="8 10" key="1">
    <citation type="submission" date="2017-08" db="EMBL/GenBank/DDBJ databases">
        <authorList>
            <person name="de Groot N.N."/>
        </authorList>
    </citation>
    <scope>NUCLEOTIDE SEQUENCE [LARGE SCALE GENOMIC DNA]</scope>
    <source>
        <strain evidence="8 10">USBA 855</strain>
    </source>
</reference>